<organism evidence="5 6">
    <name type="scientific">Azospirillum cavernae</name>
    <dbReference type="NCBI Taxonomy" id="2320860"/>
    <lineage>
        <taxon>Bacteria</taxon>
        <taxon>Pseudomonadati</taxon>
        <taxon>Pseudomonadota</taxon>
        <taxon>Alphaproteobacteria</taxon>
        <taxon>Rhodospirillales</taxon>
        <taxon>Azospirillaceae</taxon>
        <taxon>Azospirillum</taxon>
    </lineage>
</organism>
<dbReference type="PANTHER" id="PTHR32347:SF23">
    <property type="entry name" value="BLL5650 PROTEIN"/>
    <property type="match status" value="1"/>
</dbReference>
<dbReference type="NCBIfam" id="TIGR03794">
    <property type="entry name" value="NHLM_micro_HlyD"/>
    <property type="match status" value="1"/>
</dbReference>
<keyword evidence="2" id="KW-0175">Coiled coil</keyword>
<dbReference type="AlphaFoldDB" id="A0A418W2S1"/>
<evidence type="ECO:0000256" key="1">
    <source>
        <dbReference type="ARBA" id="ARBA00004196"/>
    </source>
</evidence>
<dbReference type="EMBL" id="QYUL01000001">
    <property type="protein sequence ID" value="RJF84337.1"/>
    <property type="molecule type" value="Genomic_DNA"/>
</dbReference>
<dbReference type="GO" id="GO:0030313">
    <property type="term" value="C:cell envelope"/>
    <property type="evidence" value="ECO:0007669"/>
    <property type="project" value="UniProtKB-SubCell"/>
</dbReference>
<protein>
    <submittedName>
        <fullName evidence="5">NHLP bacteriocin system secretion protein</fullName>
    </submittedName>
</protein>
<keyword evidence="4" id="KW-0472">Membrane</keyword>
<comment type="caution">
    <text evidence="5">The sequence shown here is derived from an EMBL/GenBank/DDBJ whole genome shotgun (WGS) entry which is preliminary data.</text>
</comment>
<sequence>MSPSPRSTTRARRSCSPRRRARGDPARVAMKRPTIFRDAALSRLSSPEQLDEVMRATTPVGWLALSALGVLVMTAAGLSVVGTVPEKVAAKGIIISPGGVVDVASPTQGLVLAFLMGPGDWVASGQGIATIAQPEIEAELKEADAALTQARTQADSFARFQARDFAIQRDAMESARGQLAQQTLFLADRLRWQTEREEVEVALLKRGLTETRRVIDSRIAINATKEAYANTQTLTRKLGLDEDKLLLTRDQNASDQREAIAALARKVEKISERLNRNANLTSPYSGYIAEFKVNPGEVVDHGRVLFSMLPQSAPDQNRQGGRGPDDLVVKLYVKPADGKKIAVGMAVQVSPSTVKREEFGFLEGSVTGVAPIPSTEEGIQRMLKNRQLVQELTGGGAPFEVSVRLALDPASRDGYKWSSSAGPWVEINPGTLAEATITIRKLHIVSLLVPALEPLFEPSLERPALQPSPL</sequence>
<feature type="compositionally biased region" description="Basic residues" evidence="3">
    <location>
        <begin position="9"/>
        <end position="21"/>
    </location>
</feature>
<dbReference type="Proteomes" id="UP000283458">
    <property type="component" value="Unassembled WGS sequence"/>
</dbReference>
<keyword evidence="4" id="KW-1133">Transmembrane helix</keyword>
<reference evidence="5 6" key="1">
    <citation type="submission" date="2018-09" db="EMBL/GenBank/DDBJ databases">
        <authorList>
            <person name="Zhu H."/>
        </authorList>
    </citation>
    <scope>NUCLEOTIDE SEQUENCE [LARGE SCALE GENOMIC DNA]</scope>
    <source>
        <strain evidence="5 6">K2W22B-5</strain>
    </source>
</reference>
<accession>A0A418W2S1</accession>
<dbReference type="Gene3D" id="1.10.287.470">
    <property type="entry name" value="Helix hairpin bin"/>
    <property type="match status" value="1"/>
</dbReference>
<proteinExistence type="predicted"/>
<gene>
    <name evidence="5" type="ORF">D3877_07175</name>
</gene>
<dbReference type="PANTHER" id="PTHR32347">
    <property type="entry name" value="EFFLUX SYSTEM COMPONENT YKNX-RELATED"/>
    <property type="match status" value="1"/>
</dbReference>
<evidence type="ECO:0000313" key="6">
    <source>
        <dbReference type="Proteomes" id="UP000283458"/>
    </source>
</evidence>
<dbReference type="Gene3D" id="2.40.50.100">
    <property type="match status" value="1"/>
</dbReference>
<name>A0A418W2S1_9PROT</name>
<dbReference type="InterPro" id="IPR022275">
    <property type="entry name" value="NHPM_bacteriocin_SS_HylD"/>
</dbReference>
<dbReference type="InterPro" id="IPR050465">
    <property type="entry name" value="UPF0194_transport"/>
</dbReference>
<comment type="subcellular location">
    <subcellularLocation>
        <location evidence="1">Cell envelope</location>
    </subcellularLocation>
</comment>
<evidence type="ECO:0000256" key="4">
    <source>
        <dbReference type="SAM" id="Phobius"/>
    </source>
</evidence>
<evidence type="ECO:0000256" key="3">
    <source>
        <dbReference type="SAM" id="MobiDB-lite"/>
    </source>
</evidence>
<keyword evidence="6" id="KW-1185">Reference proteome</keyword>
<evidence type="ECO:0000256" key="2">
    <source>
        <dbReference type="ARBA" id="ARBA00023054"/>
    </source>
</evidence>
<feature type="transmembrane region" description="Helical" evidence="4">
    <location>
        <begin position="60"/>
        <end position="81"/>
    </location>
</feature>
<evidence type="ECO:0000313" key="5">
    <source>
        <dbReference type="EMBL" id="RJF84337.1"/>
    </source>
</evidence>
<dbReference type="SUPFAM" id="SSF111369">
    <property type="entry name" value="HlyD-like secretion proteins"/>
    <property type="match status" value="1"/>
</dbReference>
<feature type="region of interest" description="Disordered" evidence="3">
    <location>
        <begin position="1"/>
        <end position="29"/>
    </location>
</feature>
<keyword evidence="4" id="KW-0812">Transmembrane</keyword>